<evidence type="ECO:0000313" key="3">
    <source>
        <dbReference type="EMBL" id="OBV41644.1"/>
    </source>
</evidence>
<accession>A0A1A7C9F9</accession>
<dbReference type="InterPro" id="IPR027417">
    <property type="entry name" value="P-loop_NTPase"/>
</dbReference>
<dbReference type="Gene3D" id="3.40.50.300">
    <property type="entry name" value="P-loop containing nucleotide triphosphate hydrolases"/>
    <property type="match status" value="2"/>
</dbReference>
<dbReference type="Proteomes" id="UP000092713">
    <property type="component" value="Unassembled WGS sequence"/>
</dbReference>
<feature type="compositionally biased region" description="Polar residues" evidence="1">
    <location>
        <begin position="951"/>
        <end position="962"/>
    </location>
</feature>
<evidence type="ECO:0000259" key="2">
    <source>
        <dbReference type="Pfam" id="PF08751"/>
    </source>
</evidence>
<dbReference type="STRING" id="1747903.ASR47_10404"/>
<reference evidence="3 4" key="1">
    <citation type="submission" date="2016-04" db="EMBL/GenBank/DDBJ databases">
        <title>Draft genome sequence of Janthinobacterium psychrotolerans sp. nov., isolated from freshwater sediments in Denmark.</title>
        <authorList>
            <person name="Gong X."/>
            <person name="Skrivergaard S."/>
            <person name="Korsgaard B.S."/>
            <person name="Schreiber L."/>
            <person name="Marshall I.P."/>
            <person name="Finster K."/>
            <person name="Schramm A."/>
        </authorList>
    </citation>
    <scope>NUCLEOTIDE SEQUENCE [LARGE SCALE GENOMIC DNA]</scope>
    <source>
        <strain evidence="3 4">S3-2</strain>
    </source>
</reference>
<evidence type="ECO:0000256" key="1">
    <source>
        <dbReference type="SAM" id="MobiDB-lite"/>
    </source>
</evidence>
<dbReference type="SUPFAM" id="SSF52540">
    <property type="entry name" value="P-loop containing nucleoside triphosphate hydrolases"/>
    <property type="match status" value="2"/>
</dbReference>
<gene>
    <name evidence="3" type="ORF">ASR47_10404</name>
</gene>
<organism evidence="3 4">
    <name type="scientific">Janthinobacterium psychrotolerans</name>
    <dbReference type="NCBI Taxonomy" id="1747903"/>
    <lineage>
        <taxon>Bacteria</taxon>
        <taxon>Pseudomonadati</taxon>
        <taxon>Pseudomonadota</taxon>
        <taxon>Betaproteobacteria</taxon>
        <taxon>Burkholderiales</taxon>
        <taxon>Oxalobacteraceae</taxon>
        <taxon>Janthinobacterium</taxon>
    </lineage>
</organism>
<dbReference type="InterPro" id="IPR014862">
    <property type="entry name" value="TrwC"/>
</dbReference>
<evidence type="ECO:0000313" key="4">
    <source>
        <dbReference type="Proteomes" id="UP000092713"/>
    </source>
</evidence>
<comment type="caution">
    <text evidence="3">The sequence shown here is derived from an EMBL/GenBank/DDBJ whole genome shotgun (WGS) entry which is preliminary data.</text>
</comment>
<keyword evidence="4" id="KW-1185">Reference proteome</keyword>
<dbReference type="Gene3D" id="2.30.30.940">
    <property type="match status" value="1"/>
</dbReference>
<dbReference type="RefSeq" id="WP_065305800.1">
    <property type="nucleotide sequence ID" value="NZ_LOCQ01000023.1"/>
</dbReference>
<feature type="region of interest" description="Disordered" evidence="1">
    <location>
        <begin position="881"/>
        <end position="962"/>
    </location>
</feature>
<protein>
    <submittedName>
        <fullName evidence="3">Conjugative relaxase domain-containing protein, TrwC/TraI family</fullName>
    </submittedName>
</protein>
<sequence length="962" mass="103687">MMAAPHVINRSNAEGAKSYLLESVRSAYYVKKDGEESSPSVWLGGGAKALGIAGKAVTAKGFERLLEGLNPSNERKLTTNAGGKKREKLGFDCVMTPPKSVDLLMAFASESTRAKIIKAHTEANAVAIEWMSTQLEIGTGQGGQRREKCDGVAVASFLHFATREGERGIDPNLHSHNVIFAAARREDGSWGSLDERGIRTLRKETGSIYASVLAEKLTGLSFGIEESPRNGWAFKVSGISEEAELEFSQRHAEIAAYAEKQELDLTNPAAKKMAWASTRKAKEEPTPEEMREGWAIRGAAFGLNAEAIESLRKAPEQNALAALNVQEIADALTENKSTFERRDLFCAVAQKAARSGGLSRDECIRVTDEFLKDAAIFDLGLHELKSDKINALRHARKVPQAPKRRKLYTTAAALVEEIRLAKLYESATQDHRHDRSEEATAAAMTRYEASMSIKFGKPVKIKDEQRRMAEALAVCGRVGLVQGSAGTGKSFAAGAVRDLEEASGQTVHGVSLAAVAAEGLKSGAGIAKGGTLHSLLFSIKSGKTKLSERDTIIVDEAAMVGSAQILELLQASETTGAKLIFVGDKAQFGAIARGGGWFASMQETHAHATLSDIERQKIGWHLAAVHDMKDGRGVEGLTAFAANDCFKAFENSGAALRALAHSYINDEAPMDKKIAMASTHKQAKIVNDEARRLLIERGELGKVGHFMQFENAKGTEAFAVEIRTGDRLKFTKNKKLKSGEQVRNGETCIVSHVGKAPSGETFLTLQHANGTELKIGLRDYANFSYAYCSTAVGAQGATVAKAFAYIDERACQQNGYVAASRSTAETVLFASKTFDGKGKDTTLKTLGRALSVDKSADYSLDYLDDDQRKIIEQALDKPAGMAEALAEAKHSKSESQPATPKADPVSETLPTETAENPHEPNLVGTPKPCPAPAIASMASRLTERRQREAQPPSTQPTRGPRA</sequence>
<dbReference type="EMBL" id="LOCQ01000023">
    <property type="protein sequence ID" value="OBV41644.1"/>
    <property type="molecule type" value="Genomic_DNA"/>
</dbReference>
<proteinExistence type="predicted"/>
<dbReference type="SUPFAM" id="SSF55464">
    <property type="entry name" value="Origin of replication-binding domain, RBD-like"/>
    <property type="match status" value="1"/>
</dbReference>
<dbReference type="AlphaFoldDB" id="A0A1A7C9F9"/>
<dbReference type="NCBIfam" id="NF041492">
    <property type="entry name" value="MobF"/>
    <property type="match status" value="1"/>
</dbReference>
<name>A0A1A7C9F9_9BURK</name>
<dbReference type="Pfam" id="PF08751">
    <property type="entry name" value="TrwC"/>
    <property type="match status" value="1"/>
</dbReference>
<feature type="domain" description="TrwC relaxase" evidence="2">
    <location>
        <begin position="14"/>
        <end position="297"/>
    </location>
</feature>
<dbReference type="OrthoDB" id="1634048at2"/>
<dbReference type="Pfam" id="PF13604">
    <property type="entry name" value="AAA_30"/>
    <property type="match status" value="1"/>
</dbReference>